<feature type="coiled-coil region" evidence="3">
    <location>
        <begin position="106"/>
        <end position="133"/>
    </location>
</feature>
<evidence type="ECO:0000256" key="2">
    <source>
        <dbReference type="ARBA" id="ARBA00022840"/>
    </source>
</evidence>
<feature type="domain" description="ABC transporter" evidence="4">
    <location>
        <begin position="360"/>
        <end position="566"/>
    </location>
</feature>
<sequence>MIARFSMTFPLSSENSFSTHLASPIVLRGVSHGYGDRLLLDTIDLTIAPSEHVVIIGENGAGKSTLLRLFAGIETPDAGAVTLAANFGYLGQEQHWPSGFTIQEAIDSALAEIRAIAAELELLRHQLADASEQLVDRYDELATRFALRGGFQVDSLMDAALDRLGLAGIANSRLVDTLSGGEAGRLGLACLLADPAAVLLLDEPTNHLDAAGLDWLEARLSAHRGTVVVVSHDRVLLSRLAQTVIEVDADRTEVRRYGNGYDGYISQKRAERARWEQAYHQWLDAMEHERQKALAVEGRVAYGRMTDKNKMSYDRYTGLVEAAVRSQIRNAQERLRRLQAQPIDRPPVPLRLSANLGVPSAIDTVIEATRVTVLDRLDVPELGVAANDKLLITGPNGAGKTTLLNLLAGVGAELTRGEVRRRARIGYLPQELPAPARPEQRLLPAFAAGRVGEIDEQAEALLRLGLFRSADFALPVGTLSVGQSRRLALARLLLGGFEVLMLDEPTNHLAPKLVDELQELFSDYHGCLIMVSHDRALRQWFSGLADSRQLELVSGRINAVRQTQDAA</sequence>
<dbReference type="Pfam" id="PF00005">
    <property type="entry name" value="ABC_tran"/>
    <property type="match status" value="2"/>
</dbReference>
<keyword evidence="1" id="KW-0547">Nucleotide-binding</keyword>
<dbReference type="AlphaFoldDB" id="A9WRY5"/>
<accession>A9WRY5</accession>
<dbReference type="SMART" id="SM00382">
    <property type="entry name" value="AAA"/>
    <property type="match status" value="2"/>
</dbReference>
<keyword evidence="2" id="KW-0067">ATP-binding</keyword>
<dbReference type="PROSITE" id="PS00211">
    <property type="entry name" value="ABC_TRANSPORTER_1"/>
    <property type="match status" value="1"/>
</dbReference>
<gene>
    <name evidence="5" type="ordered locus">RSal33209_2692</name>
</gene>
<dbReference type="EMBL" id="CP000910">
    <property type="protein sequence ID" value="ABY24417.1"/>
    <property type="molecule type" value="Genomic_DNA"/>
</dbReference>
<dbReference type="InterPro" id="IPR027417">
    <property type="entry name" value="P-loop_NTPase"/>
</dbReference>
<dbReference type="STRING" id="288705.RSal33209_2692"/>
<dbReference type="SUPFAM" id="SSF52540">
    <property type="entry name" value="P-loop containing nucleoside triphosphate hydrolases"/>
    <property type="match status" value="2"/>
</dbReference>
<organism evidence="5 6">
    <name type="scientific">Renibacterium salmoninarum (strain ATCC 33209 / DSM 20767 / JCM 11484 / NBRC 15589 / NCIMB 2235)</name>
    <dbReference type="NCBI Taxonomy" id="288705"/>
    <lineage>
        <taxon>Bacteria</taxon>
        <taxon>Bacillati</taxon>
        <taxon>Actinomycetota</taxon>
        <taxon>Actinomycetes</taxon>
        <taxon>Micrococcales</taxon>
        <taxon>Micrococcaceae</taxon>
        <taxon>Renibacterium</taxon>
    </lineage>
</organism>
<keyword evidence="6" id="KW-1185">Reference proteome</keyword>
<dbReference type="GO" id="GO:0016887">
    <property type="term" value="F:ATP hydrolysis activity"/>
    <property type="evidence" value="ECO:0007669"/>
    <property type="project" value="InterPro"/>
</dbReference>
<dbReference type="InterPro" id="IPR003439">
    <property type="entry name" value="ABC_transporter-like_ATP-bd"/>
</dbReference>
<evidence type="ECO:0000256" key="3">
    <source>
        <dbReference type="SAM" id="Coils"/>
    </source>
</evidence>
<dbReference type="Proteomes" id="UP000002007">
    <property type="component" value="Chromosome"/>
</dbReference>
<protein>
    <submittedName>
        <fullName evidence="5">Antibiotic resistance protein</fullName>
    </submittedName>
</protein>
<dbReference type="PANTHER" id="PTHR42855:SF1">
    <property type="entry name" value="ABC TRANSPORTER DOMAIN-CONTAINING PROTEIN"/>
    <property type="match status" value="1"/>
</dbReference>
<reference evidence="6" key="1">
    <citation type="journal article" date="2008" name="J. Bacteriol.">
        <title>Genome sequence of the fish pathogen Renibacterium salmoninarum suggests reductive evolution away from an environmental Arthrobacter ancestor.</title>
        <authorList>
            <person name="Wiens G.D."/>
            <person name="Rockey D.D."/>
            <person name="Wu Z."/>
            <person name="Chang J."/>
            <person name="Levy R."/>
            <person name="Crane S."/>
            <person name="Chen D.S."/>
            <person name="Capri G.R."/>
            <person name="Burnett J.R."/>
            <person name="Sudheesh P.S."/>
            <person name="Schipma M.J."/>
            <person name="Burd H."/>
            <person name="Bhattacharyya A."/>
            <person name="Rhodes L.D."/>
            <person name="Kaul R."/>
            <person name="Strom M.S."/>
        </authorList>
    </citation>
    <scope>NUCLEOTIDE SEQUENCE [LARGE SCALE GENOMIC DNA]</scope>
    <source>
        <strain evidence="6">ATCC 33209 / DSM 20767 / JCM 11484 / NBRC 15589 / NCIMB 2235</strain>
    </source>
</reference>
<evidence type="ECO:0000259" key="4">
    <source>
        <dbReference type="PROSITE" id="PS50893"/>
    </source>
</evidence>
<dbReference type="InterPro" id="IPR003593">
    <property type="entry name" value="AAA+_ATPase"/>
</dbReference>
<feature type="domain" description="ABC transporter" evidence="4">
    <location>
        <begin position="25"/>
        <end position="274"/>
    </location>
</feature>
<dbReference type="GO" id="GO:0005524">
    <property type="term" value="F:ATP binding"/>
    <property type="evidence" value="ECO:0007669"/>
    <property type="project" value="UniProtKB-KW"/>
</dbReference>
<name>A9WRY5_RENSM</name>
<dbReference type="CDD" id="cd03221">
    <property type="entry name" value="ABCF_EF-3"/>
    <property type="match status" value="1"/>
</dbReference>
<dbReference type="InterPro" id="IPR051309">
    <property type="entry name" value="ABCF_ATPase"/>
</dbReference>
<dbReference type="PROSITE" id="PS50893">
    <property type="entry name" value="ABC_TRANSPORTER_2"/>
    <property type="match status" value="2"/>
</dbReference>
<proteinExistence type="predicted"/>
<dbReference type="PANTHER" id="PTHR42855">
    <property type="entry name" value="ABC TRANSPORTER ATP-BINDING SUBUNIT"/>
    <property type="match status" value="1"/>
</dbReference>
<dbReference type="KEGG" id="rsa:RSal33209_2692"/>
<dbReference type="HOGENOM" id="CLU_000604_36_0_11"/>
<evidence type="ECO:0000313" key="5">
    <source>
        <dbReference type="EMBL" id="ABY24417.1"/>
    </source>
</evidence>
<dbReference type="FunFam" id="3.40.50.300:FF:000011">
    <property type="entry name" value="Putative ABC transporter ATP-binding component"/>
    <property type="match status" value="1"/>
</dbReference>
<evidence type="ECO:0000313" key="6">
    <source>
        <dbReference type="Proteomes" id="UP000002007"/>
    </source>
</evidence>
<keyword evidence="3" id="KW-0175">Coiled coil</keyword>
<dbReference type="Gene3D" id="3.40.50.300">
    <property type="entry name" value="P-loop containing nucleotide triphosphate hydrolases"/>
    <property type="match status" value="2"/>
</dbReference>
<dbReference type="InterPro" id="IPR017871">
    <property type="entry name" value="ABC_transporter-like_CS"/>
</dbReference>
<dbReference type="eggNOG" id="COG0488">
    <property type="taxonomic scope" value="Bacteria"/>
</dbReference>
<evidence type="ECO:0000256" key="1">
    <source>
        <dbReference type="ARBA" id="ARBA00022741"/>
    </source>
</evidence>